<evidence type="ECO:0000313" key="1">
    <source>
        <dbReference type="EMBL" id="JAD81394.1"/>
    </source>
</evidence>
<proteinExistence type="predicted"/>
<organism evidence="1">
    <name type="scientific">Arundo donax</name>
    <name type="common">Giant reed</name>
    <name type="synonym">Donax arundinaceus</name>
    <dbReference type="NCBI Taxonomy" id="35708"/>
    <lineage>
        <taxon>Eukaryota</taxon>
        <taxon>Viridiplantae</taxon>
        <taxon>Streptophyta</taxon>
        <taxon>Embryophyta</taxon>
        <taxon>Tracheophyta</taxon>
        <taxon>Spermatophyta</taxon>
        <taxon>Magnoliopsida</taxon>
        <taxon>Liliopsida</taxon>
        <taxon>Poales</taxon>
        <taxon>Poaceae</taxon>
        <taxon>PACMAD clade</taxon>
        <taxon>Arundinoideae</taxon>
        <taxon>Arundineae</taxon>
        <taxon>Arundo</taxon>
    </lineage>
</organism>
<reference evidence="1" key="1">
    <citation type="submission" date="2014-09" db="EMBL/GenBank/DDBJ databases">
        <authorList>
            <person name="Magalhaes I.L.F."/>
            <person name="Oliveira U."/>
            <person name="Santos F.R."/>
            <person name="Vidigal T.H.D.A."/>
            <person name="Brescovit A.D."/>
            <person name="Santos A.J."/>
        </authorList>
    </citation>
    <scope>NUCLEOTIDE SEQUENCE</scope>
    <source>
        <tissue evidence="1">Shoot tissue taken approximately 20 cm above the soil surface</tissue>
    </source>
</reference>
<accession>A0A0A9CYG5</accession>
<dbReference type="EMBL" id="GBRH01216501">
    <property type="protein sequence ID" value="JAD81394.1"/>
    <property type="molecule type" value="Transcribed_RNA"/>
</dbReference>
<protein>
    <submittedName>
        <fullName evidence="1">Uncharacterized protein</fullName>
    </submittedName>
</protein>
<sequence>MTPQPSPILLIKLVVYNKNIRTGTGENK</sequence>
<reference evidence="1" key="2">
    <citation type="journal article" date="2015" name="Data Brief">
        <title>Shoot transcriptome of the giant reed, Arundo donax.</title>
        <authorList>
            <person name="Barrero R.A."/>
            <person name="Guerrero F.D."/>
            <person name="Moolhuijzen P."/>
            <person name="Goolsby J.A."/>
            <person name="Tidwell J."/>
            <person name="Bellgard S.E."/>
            <person name="Bellgard M.I."/>
        </authorList>
    </citation>
    <scope>NUCLEOTIDE SEQUENCE</scope>
    <source>
        <tissue evidence="1">Shoot tissue taken approximately 20 cm above the soil surface</tissue>
    </source>
</reference>
<name>A0A0A9CYG5_ARUDO</name>
<dbReference type="AlphaFoldDB" id="A0A0A9CYG5"/>